<feature type="transmembrane region" description="Helical" evidence="10">
    <location>
        <begin position="137"/>
        <end position="154"/>
    </location>
</feature>
<dbReference type="InterPro" id="IPR002528">
    <property type="entry name" value="MATE_fam"/>
</dbReference>
<gene>
    <name evidence="11" type="ORF">C479_09995</name>
</gene>
<keyword evidence="12" id="KW-1185">Reference proteome</keyword>
<evidence type="ECO:0000256" key="1">
    <source>
        <dbReference type="ARBA" id="ARBA00004651"/>
    </source>
</evidence>
<dbReference type="Pfam" id="PF01554">
    <property type="entry name" value="MatE"/>
    <property type="match status" value="2"/>
</dbReference>
<dbReference type="OrthoDB" id="214119at2157"/>
<proteinExistence type="predicted"/>
<feature type="transmembrane region" description="Helical" evidence="10">
    <location>
        <begin position="362"/>
        <end position="382"/>
    </location>
</feature>
<feature type="transmembrane region" description="Helical" evidence="10">
    <location>
        <begin position="322"/>
        <end position="342"/>
    </location>
</feature>
<evidence type="ECO:0000256" key="9">
    <source>
        <dbReference type="ARBA" id="ARBA00031636"/>
    </source>
</evidence>
<evidence type="ECO:0000313" key="11">
    <source>
        <dbReference type="EMBL" id="ELZ09896.1"/>
    </source>
</evidence>
<keyword evidence="5 10" id="KW-0812">Transmembrane</keyword>
<evidence type="ECO:0000256" key="3">
    <source>
        <dbReference type="ARBA" id="ARBA00022449"/>
    </source>
</evidence>
<evidence type="ECO:0000256" key="5">
    <source>
        <dbReference type="ARBA" id="ARBA00022692"/>
    </source>
</evidence>
<dbReference type="EMBL" id="AOIQ01000016">
    <property type="protein sequence ID" value="ELZ09896.1"/>
    <property type="molecule type" value="Genomic_DNA"/>
</dbReference>
<organism evidence="11 12">
    <name type="scientific">Halovivax asiaticus JCM 14624</name>
    <dbReference type="NCBI Taxonomy" id="1227490"/>
    <lineage>
        <taxon>Archaea</taxon>
        <taxon>Methanobacteriati</taxon>
        <taxon>Methanobacteriota</taxon>
        <taxon>Stenosarchaea group</taxon>
        <taxon>Halobacteria</taxon>
        <taxon>Halobacteriales</taxon>
        <taxon>Natrialbaceae</taxon>
        <taxon>Halovivax</taxon>
    </lineage>
</organism>
<evidence type="ECO:0000256" key="6">
    <source>
        <dbReference type="ARBA" id="ARBA00022989"/>
    </source>
</evidence>
<comment type="caution">
    <text evidence="11">The sequence shown here is derived from an EMBL/GenBank/DDBJ whole genome shotgun (WGS) entry which is preliminary data.</text>
</comment>
<dbReference type="PIRSF" id="PIRSF006603">
    <property type="entry name" value="DinF"/>
    <property type="match status" value="1"/>
</dbReference>
<feature type="transmembrane region" description="Helical" evidence="10">
    <location>
        <begin position="94"/>
        <end position="117"/>
    </location>
</feature>
<keyword evidence="6 10" id="KW-1133">Transmembrane helix</keyword>
<dbReference type="GO" id="GO:0005886">
    <property type="term" value="C:plasma membrane"/>
    <property type="evidence" value="ECO:0007669"/>
    <property type="project" value="UniProtKB-SubCell"/>
</dbReference>
<dbReference type="InterPro" id="IPR050222">
    <property type="entry name" value="MATE_MdtK"/>
</dbReference>
<dbReference type="RefSeq" id="WP_007701690.1">
    <property type="nucleotide sequence ID" value="NZ_AOIQ01000016.1"/>
</dbReference>
<evidence type="ECO:0000256" key="10">
    <source>
        <dbReference type="SAM" id="Phobius"/>
    </source>
</evidence>
<evidence type="ECO:0000256" key="4">
    <source>
        <dbReference type="ARBA" id="ARBA00022475"/>
    </source>
</evidence>
<feature type="transmembrane region" description="Helical" evidence="10">
    <location>
        <begin position="166"/>
        <end position="189"/>
    </location>
</feature>
<keyword evidence="8 10" id="KW-0472">Membrane</keyword>
<dbReference type="Proteomes" id="UP000011560">
    <property type="component" value="Unassembled WGS sequence"/>
</dbReference>
<dbReference type="GO" id="GO:0015297">
    <property type="term" value="F:antiporter activity"/>
    <property type="evidence" value="ECO:0007669"/>
    <property type="project" value="UniProtKB-KW"/>
</dbReference>
<dbReference type="InterPro" id="IPR048279">
    <property type="entry name" value="MdtK-like"/>
</dbReference>
<feature type="transmembrane region" description="Helical" evidence="10">
    <location>
        <begin position="50"/>
        <end position="73"/>
    </location>
</feature>
<dbReference type="GO" id="GO:0006811">
    <property type="term" value="P:monoatomic ion transport"/>
    <property type="evidence" value="ECO:0007669"/>
    <property type="project" value="UniProtKB-KW"/>
</dbReference>
<dbReference type="PANTHER" id="PTHR43298:SF2">
    <property type="entry name" value="FMN_FAD EXPORTER YEEO-RELATED"/>
    <property type="match status" value="1"/>
</dbReference>
<evidence type="ECO:0000256" key="8">
    <source>
        <dbReference type="ARBA" id="ARBA00023136"/>
    </source>
</evidence>
<name>M0BG73_9EURY</name>
<keyword evidence="7" id="KW-0406">Ion transport</keyword>
<dbReference type="GO" id="GO:0042910">
    <property type="term" value="F:xenobiotic transmembrane transporter activity"/>
    <property type="evidence" value="ECO:0007669"/>
    <property type="project" value="InterPro"/>
</dbReference>
<dbReference type="PATRIC" id="fig|1227490.4.peg.2043"/>
<dbReference type="AlphaFoldDB" id="M0BG73"/>
<sequence>MLDVDREAITDGPITRTLLVLAAPLLVQNLVQVGQQLIDTLFLGRHSVEAVAAVGLNFPVVTLISVMTIGVMVGTQVLVSQRVGADELVAGRRAAVNGTALGIVAGAIVGIAAFFLAQEGMALFGAKELTTQYAAEYLAIYALFLPVLAASDVIEGGFVGWGDSRAALYINLLAVVVNVVLDPFLIFGWGPAPELGVAGAALATGLGYGCGFLLGLGMFVTGRDGFALTREVLVFDLEDCREIVDIGWPTAGQYTASQAARVLMVGVVSAVGGSPAIAAYTVGARISSVAFVPAMGLQKAAQSMIGQNLGADRPERARQTTWTGVAIAAGALTLVGLVQLAIPETLSEIAMPEAEPHEIELAAQYLVILALGYWAIGSTYLLQAGFNGARRTRTSLIASLAQYWVVRLPLALVLAYPLGFDVQGVFWAVTLSNAAIAVGLGAYYHYETTEGMNRQAVAAAQSASD</sequence>
<keyword evidence="2" id="KW-0813">Transport</keyword>
<evidence type="ECO:0000256" key="2">
    <source>
        <dbReference type="ARBA" id="ARBA00022448"/>
    </source>
</evidence>
<keyword evidence="4" id="KW-1003">Cell membrane</keyword>
<reference evidence="11 12" key="1">
    <citation type="journal article" date="2014" name="PLoS Genet.">
        <title>Phylogenetically driven sequencing of extremely halophilic archaea reveals strategies for static and dynamic osmo-response.</title>
        <authorList>
            <person name="Becker E.A."/>
            <person name="Seitzer P.M."/>
            <person name="Tritt A."/>
            <person name="Larsen D."/>
            <person name="Krusor M."/>
            <person name="Yao A.I."/>
            <person name="Wu D."/>
            <person name="Madern D."/>
            <person name="Eisen J.A."/>
            <person name="Darling A.E."/>
            <person name="Facciotti M.T."/>
        </authorList>
    </citation>
    <scope>NUCLEOTIDE SEQUENCE [LARGE SCALE GENOMIC DNA]</scope>
    <source>
        <strain evidence="11 12">JCM 14624</strain>
    </source>
</reference>
<dbReference type="PANTHER" id="PTHR43298">
    <property type="entry name" value="MULTIDRUG RESISTANCE PROTEIN NORM-RELATED"/>
    <property type="match status" value="1"/>
</dbReference>
<comment type="subcellular location">
    <subcellularLocation>
        <location evidence="1">Cell membrane</location>
        <topology evidence="1">Multi-pass membrane protein</topology>
    </subcellularLocation>
</comment>
<feature type="transmembrane region" description="Helical" evidence="10">
    <location>
        <begin position="195"/>
        <end position="220"/>
    </location>
</feature>
<dbReference type="CDD" id="cd13137">
    <property type="entry name" value="MATE_NorM_like"/>
    <property type="match status" value="1"/>
</dbReference>
<evidence type="ECO:0000256" key="7">
    <source>
        <dbReference type="ARBA" id="ARBA00023065"/>
    </source>
</evidence>
<protein>
    <recommendedName>
        <fullName evidence="9">Multidrug-efflux transporter</fullName>
    </recommendedName>
</protein>
<keyword evidence="3" id="KW-0050">Antiport</keyword>
<dbReference type="NCBIfam" id="TIGR00797">
    <property type="entry name" value="matE"/>
    <property type="match status" value="1"/>
</dbReference>
<evidence type="ECO:0000313" key="12">
    <source>
        <dbReference type="Proteomes" id="UP000011560"/>
    </source>
</evidence>
<dbReference type="STRING" id="1227490.C479_09995"/>
<accession>M0BG73</accession>
<feature type="transmembrane region" description="Helical" evidence="10">
    <location>
        <begin position="394"/>
        <end position="418"/>
    </location>
</feature>
<feature type="transmembrane region" description="Helical" evidence="10">
    <location>
        <begin position="424"/>
        <end position="444"/>
    </location>
</feature>